<dbReference type="EMBL" id="MK500331">
    <property type="protein sequence ID" value="QBK86159.1"/>
    <property type="molecule type" value="Genomic_DNA"/>
</dbReference>
<keyword evidence="1" id="KW-0472">Membrane</keyword>
<evidence type="ECO:0000313" key="2">
    <source>
        <dbReference type="EMBL" id="QBK86159.1"/>
    </source>
</evidence>
<proteinExistence type="predicted"/>
<sequence>MENLYILGIVIIVIILVVIMNGSCGGKDTYESGKDTCSDCCGMNYSIGSRGYKTCTNQCGKSLECFDRYYMCDKMNNVENHQQNCYDMRSMESCSYTNTDRHWNYNWCKLNQCSAYNPDDVWGVGRDDYTGCMNSCMKGEERLNNKNNAFFDSDEKGYSYCALYD</sequence>
<keyword evidence="1" id="KW-1133">Transmembrane helix</keyword>
<reference evidence="2" key="1">
    <citation type="journal article" date="2019" name="MBio">
        <title>Virus Genomes from Deep Sea Sediments Expand the Ocean Megavirome and Support Independent Origins of Viral Gigantism.</title>
        <authorList>
            <person name="Backstrom D."/>
            <person name="Yutin N."/>
            <person name="Jorgensen S.L."/>
            <person name="Dharamshi J."/>
            <person name="Homa F."/>
            <person name="Zaremba-Niedwiedzka K."/>
            <person name="Spang A."/>
            <person name="Wolf Y.I."/>
            <person name="Koonin E.V."/>
            <person name="Ettema T.J."/>
        </authorList>
    </citation>
    <scope>NUCLEOTIDE SEQUENCE</scope>
</reference>
<feature type="transmembrane region" description="Helical" evidence="1">
    <location>
        <begin position="6"/>
        <end position="24"/>
    </location>
</feature>
<name>A0A481YSV7_9VIRU</name>
<accession>A0A481YSV7</accession>
<evidence type="ECO:0008006" key="3">
    <source>
        <dbReference type="Google" id="ProtNLM"/>
    </source>
</evidence>
<keyword evidence="1" id="KW-0812">Transmembrane</keyword>
<gene>
    <name evidence="2" type="ORF">LCMAC101_07540</name>
</gene>
<protein>
    <recommendedName>
        <fullName evidence="3">Transmembrane protein</fullName>
    </recommendedName>
</protein>
<evidence type="ECO:0000256" key="1">
    <source>
        <dbReference type="SAM" id="Phobius"/>
    </source>
</evidence>
<organism evidence="2">
    <name type="scientific">Marseillevirus LCMAC101</name>
    <dbReference type="NCBI Taxonomy" id="2506602"/>
    <lineage>
        <taxon>Viruses</taxon>
        <taxon>Varidnaviria</taxon>
        <taxon>Bamfordvirae</taxon>
        <taxon>Nucleocytoviricota</taxon>
        <taxon>Megaviricetes</taxon>
        <taxon>Pimascovirales</taxon>
        <taxon>Pimascovirales incertae sedis</taxon>
        <taxon>Marseilleviridae</taxon>
    </lineage>
</organism>